<sequence>MVDYKEMYSILFNKMTDIIEEIQQVQRQTEDMFIYGKDREFVLLKSGEDSDLPKKKE</sequence>
<protein>
    <submittedName>
        <fullName evidence="1">Uncharacterized protein</fullName>
    </submittedName>
</protein>
<name>A0ABT8QU91_9FIRM</name>
<evidence type="ECO:0000313" key="2">
    <source>
        <dbReference type="Proteomes" id="UP001176021"/>
    </source>
</evidence>
<proteinExistence type="predicted"/>
<comment type="caution">
    <text evidence="1">The sequence shown here is derived from an EMBL/GenBank/DDBJ whole genome shotgun (WGS) entry which is preliminary data.</text>
</comment>
<keyword evidence="2" id="KW-1185">Reference proteome</keyword>
<evidence type="ECO:0000313" key="1">
    <source>
        <dbReference type="EMBL" id="MDO0824932.1"/>
    </source>
</evidence>
<gene>
    <name evidence="1" type="ORF">M8H41_19040</name>
</gene>
<dbReference type="Proteomes" id="UP001176021">
    <property type="component" value="Unassembled WGS sequence"/>
</dbReference>
<organism evidence="1 2">
    <name type="scientific">Desulfosporosinus nitroreducens</name>
    <dbReference type="NCBI Taxonomy" id="2018668"/>
    <lineage>
        <taxon>Bacteria</taxon>
        <taxon>Bacillati</taxon>
        <taxon>Bacillota</taxon>
        <taxon>Clostridia</taxon>
        <taxon>Eubacteriales</taxon>
        <taxon>Desulfitobacteriaceae</taxon>
        <taxon>Desulfosporosinus</taxon>
    </lineage>
</organism>
<reference evidence="1" key="1">
    <citation type="submission" date="2022-05" db="EMBL/GenBank/DDBJ databases">
        <title>Expanded diversity of anoxic marine methylotrophy in a Black Sea sulfate reducing microorganism.</title>
        <authorList>
            <person name="Fischer P.Q."/>
            <person name="Stams A.J.M."/>
            <person name="Villanueva L."/>
            <person name="Sousa D.Z."/>
        </authorList>
    </citation>
    <scope>NUCLEOTIDE SEQUENCE</scope>
    <source>
        <strain evidence="1">P130</strain>
    </source>
</reference>
<dbReference type="EMBL" id="JAMJEV010000018">
    <property type="protein sequence ID" value="MDO0824932.1"/>
    <property type="molecule type" value="Genomic_DNA"/>
</dbReference>
<dbReference type="RefSeq" id="WP_302049667.1">
    <property type="nucleotide sequence ID" value="NZ_JAMJEV010000018.1"/>
</dbReference>
<accession>A0ABT8QU91</accession>